<name>Q318Y2_PROM9</name>
<proteinExistence type="predicted"/>
<evidence type="ECO:0000313" key="2">
    <source>
        <dbReference type="Proteomes" id="UP000002715"/>
    </source>
</evidence>
<organism evidence="1 2">
    <name type="scientific">Prochlorococcus marinus (strain MIT 9312)</name>
    <dbReference type="NCBI Taxonomy" id="74546"/>
    <lineage>
        <taxon>Bacteria</taxon>
        <taxon>Bacillati</taxon>
        <taxon>Cyanobacteriota</taxon>
        <taxon>Cyanophyceae</taxon>
        <taxon>Synechococcales</taxon>
        <taxon>Prochlorococcaceae</taxon>
        <taxon>Prochlorococcus</taxon>
    </lineage>
</organism>
<evidence type="ECO:0000313" key="1">
    <source>
        <dbReference type="EMBL" id="ABB50563.1"/>
    </source>
</evidence>
<protein>
    <recommendedName>
        <fullName evidence="3">Rho termination factor N-terminal domain-containing protein</fullName>
    </recommendedName>
</protein>
<accession>Q318Y2</accession>
<dbReference type="RefSeq" id="WP_011377046.1">
    <property type="nucleotide sequence ID" value="NC_007577.1"/>
</dbReference>
<dbReference type="STRING" id="74546.PMT9312_1503"/>
<sequence>MIKNHLDNHENKKDQLSKLSVRILRQEAKKLSVPLYSRKNKALLVDLILKYQKKALIEGQTINDRELYFDNNFKFNSEGSKNIISYEDSNLKSLVAKSFPDSKLKRLLSKLFPDKRITVTDNKDGSQTILIN</sequence>
<dbReference type="Proteomes" id="UP000002715">
    <property type="component" value="Chromosome"/>
</dbReference>
<dbReference type="AlphaFoldDB" id="Q318Y2"/>
<dbReference type="HOGENOM" id="CLU_1915205_0_0_3"/>
<dbReference type="OrthoDB" id="10008335at2"/>
<dbReference type="KEGG" id="pmi:PMT9312_1503"/>
<dbReference type="eggNOG" id="ENOG50322K9">
    <property type="taxonomic scope" value="Bacteria"/>
</dbReference>
<dbReference type="EMBL" id="CP000111">
    <property type="protein sequence ID" value="ABB50563.1"/>
    <property type="molecule type" value="Genomic_DNA"/>
</dbReference>
<reference evidence="2" key="1">
    <citation type="submission" date="2005-07" db="EMBL/GenBank/DDBJ databases">
        <title>Complete sequence of Prochlorococcus marinus str. MIT 9312.</title>
        <authorList>
            <consortium name="US DOE Joint Genome Institute"/>
            <person name="Copeland A."/>
            <person name="Lucas S."/>
            <person name="Lapidus A."/>
            <person name="Barry K."/>
            <person name="Detter J.C."/>
            <person name="Glavina T."/>
            <person name="Hammon N."/>
            <person name="Israni S."/>
            <person name="Pitluck S."/>
            <person name="Thiel J."/>
            <person name="Schmutz J."/>
            <person name="Larimer F."/>
            <person name="Land M."/>
            <person name="Kyrpides N."/>
            <person name="Lykidis A."/>
            <person name="Richardson P."/>
        </authorList>
    </citation>
    <scope>NUCLEOTIDE SEQUENCE [LARGE SCALE GENOMIC DNA]</scope>
    <source>
        <strain evidence="2">MIT 9312</strain>
    </source>
</reference>
<gene>
    <name evidence="1" type="ordered locus">PMT9312_1503</name>
</gene>
<evidence type="ECO:0008006" key="3">
    <source>
        <dbReference type="Google" id="ProtNLM"/>
    </source>
</evidence>